<proteinExistence type="predicted"/>
<feature type="compositionally biased region" description="Basic and acidic residues" evidence="1">
    <location>
        <begin position="38"/>
        <end position="52"/>
    </location>
</feature>
<reference evidence="3" key="1">
    <citation type="journal article" date="2012" name="Mol. Plant Microbe Interact.">
        <title>A highly conserved effector in Fusarium oxysporum is required for full virulence on Arabidopsis.</title>
        <authorList>
            <person name="Thatcher L.F."/>
            <person name="Gardiner D.M."/>
            <person name="Kazan K."/>
            <person name="Manners J."/>
        </authorList>
    </citation>
    <scope>NUCLEOTIDE SEQUENCE [LARGE SCALE GENOMIC DNA]</scope>
    <source>
        <strain evidence="3">Fo5176</strain>
    </source>
</reference>
<dbReference type="AlphaFoldDB" id="A0A0D2Y6X6"/>
<organism evidence="2 3">
    <name type="scientific">Fusarium oxysporum (strain Fo5176)</name>
    <name type="common">Fusarium vascular wilt</name>
    <dbReference type="NCBI Taxonomy" id="660025"/>
    <lineage>
        <taxon>Eukaryota</taxon>
        <taxon>Fungi</taxon>
        <taxon>Dikarya</taxon>
        <taxon>Ascomycota</taxon>
        <taxon>Pezizomycotina</taxon>
        <taxon>Sordariomycetes</taxon>
        <taxon>Hypocreomycetidae</taxon>
        <taxon>Hypocreales</taxon>
        <taxon>Nectriaceae</taxon>
        <taxon>Fusarium</taxon>
        <taxon>Fusarium oxysporum species complex</taxon>
    </lineage>
</organism>
<sequence>MAIIHKRISVSTSFWAHIPHVIRRIEPHLSIAQKKQLKREGQYKGQQEKFSTRLDPNAVPPCASNVRQMIIGKIDPGKKHKPLVLRYFEEVLKNLHNLEVFDAEDLTE</sequence>
<dbReference type="Proteomes" id="UP000002489">
    <property type="component" value="Unassembled WGS sequence"/>
</dbReference>
<protein>
    <submittedName>
        <fullName evidence="2">Uncharacterized protein</fullName>
    </submittedName>
</protein>
<evidence type="ECO:0000256" key="1">
    <source>
        <dbReference type="SAM" id="MobiDB-lite"/>
    </source>
</evidence>
<feature type="region of interest" description="Disordered" evidence="1">
    <location>
        <begin position="37"/>
        <end position="57"/>
    </location>
</feature>
<evidence type="ECO:0000313" key="2">
    <source>
        <dbReference type="EnsemblFungi" id="FOXG_12036P0"/>
    </source>
</evidence>
<dbReference type="EnsemblFungi" id="FOXG_12036T0">
    <property type="protein sequence ID" value="FOXG_12036P0"/>
    <property type="gene ID" value="FOXG_12036"/>
</dbReference>
<reference evidence="2" key="2">
    <citation type="submission" date="2025-08" db="UniProtKB">
        <authorList>
            <consortium name="EnsemblFungi"/>
        </authorList>
    </citation>
    <scope>IDENTIFICATION</scope>
    <source>
        <strain evidence="2">4287 / CBS 123668 / FGSC 9935 / NRRL 34936</strain>
    </source>
</reference>
<accession>A0A0D2Y6X6</accession>
<evidence type="ECO:0000313" key="3">
    <source>
        <dbReference type="Proteomes" id="UP000002489"/>
    </source>
</evidence>
<name>A0A0D2Y6X6_FUSOF</name>